<evidence type="ECO:0000313" key="15">
    <source>
        <dbReference type="EMBL" id="KAK4788020.1"/>
    </source>
</evidence>
<evidence type="ECO:0000259" key="14">
    <source>
        <dbReference type="PROSITE" id="PS51437"/>
    </source>
</evidence>
<dbReference type="Gene3D" id="2.60.40.10">
    <property type="entry name" value="Immunoglobulins"/>
    <property type="match status" value="1"/>
</dbReference>
<keyword evidence="8 13" id="KW-0040">ANK repeat</keyword>
<keyword evidence="3" id="KW-0677">Repeat</keyword>
<dbReference type="Pfam" id="PF12796">
    <property type="entry name" value="Ank_2"/>
    <property type="match status" value="1"/>
</dbReference>
<gene>
    <name evidence="15" type="ORF">SAY86_019339</name>
</gene>
<dbReference type="Gene3D" id="1.25.40.20">
    <property type="entry name" value="Ankyrin repeat-containing domain"/>
    <property type="match status" value="1"/>
</dbReference>
<name>A0AAN7LX42_TRANT</name>
<evidence type="ECO:0000256" key="2">
    <source>
        <dbReference type="ARBA" id="ARBA00008267"/>
    </source>
</evidence>
<dbReference type="Pfam" id="PF01833">
    <property type="entry name" value="TIG"/>
    <property type="match status" value="1"/>
</dbReference>
<dbReference type="InterPro" id="IPR000048">
    <property type="entry name" value="IQ_motif_EF-hand-BS"/>
</dbReference>
<dbReference type="Pfam" id="PF00612">
    <property type="entry name" value="IQ"/>
    <property type="match status" value="2"/>
</dbReference>
<dbReference type="PROSITE" id="PS51437">
    <property type="entry name" value="CG_1"/>
    <property type="match status" value="1"/>
</dbReference>
<keyword evidence="12" id="KW-0539">Nucleus</keyword>
<dbReference type="PROSITE" id="PS50297">
    <property type="entry name" value="ANK_REP_REGION"/>
    <property type="match status" value="1"/>
</dbReference>
<evidence type="ECO:0000256" key="10">
    <source>
        <dbReference type="ARBA" id="ARBA00023159"/>
    </source>
</evidence>
<dbReference type="InterPro" id="IPR002110">
    <property type="entry name" value="Ankyrin_rpt"/>
</dbReference>
<reference evidence="15 16" key="1">
    <citation type="journal article" date="2023" name="Hortic Res">
        <title>Pangenome of water caltrop reveals structural variations and asymmetric subgenome divergence after allopolyploidization.</title>
        <authorList>
            <person name="Zhang X."/>
            <person name="Chen Y."/>
            <person name="Wang L."/>
            <person name="Yuan Y."/>
            <person name="Fang M."/>
            <person name="Shi L."/>
            <person name="Lu R."/>
            <person name="Comes H.P."/>
            <person name="Ma Y."/>
            <person name="Chen Y."/>
            <person name="Huang G."/>
            <person name="Zhou Y."/>
            <person name="Zheng Z."/>
            <person name="Qiu Y."/>
        </authorList>
    </citation>
    <scope>NUCLEOTIDE SEQUENCE [LARGE SCALE GENOMIC DNA]</scope>
    <source>
        <strain evidence="15">F231</strain>
    </source>
</reference>
<evidence type="ECO:0000256" key="13">
    <source>
        <dbReference type="PROSITE-ProRule" id="PRU00023"/>
    </source>
</evidence>
<evidence type="ECO:0000256" key="1">
    <source>
        <dbReference type="ARBA" id="ARBA00004123"/>
    </source>
</evidence>
<keyword evidence="16" id="KW-1185">Reference proteome</keyword>
<dbReference type="GO" id="GO:0006357">
    <property type="term" value="P:regulation of transcription by RNA polymerase II"/>
    <property type="evidence" value="ECO:0007669"/>
    <property type="project" value="TreeGrafter"/>
</dbReference>
<dbReference type="SUPFAM" id="SSF48403">
    <property type="entry name" value="Ankyrin repeat"/>
    <property type="match status" value="1"/>
</dbReference>
<dbReference type="AlphaFoldDB" id="A0AAN7LX42"/>
<evidence type="ECO:0000256" key="3">
    <source>
        <dbReference type="ARBA" id="ARBA00022737"/>
    </source>
</evidence>
<dbReference type="SUPFAM" id="SSF81296">
    <property type="entry name" value="E set domains"/>
    <property type="match status" value="1"/>
</dbReference>
<sequence length="928" mass="104439">MASSGNYRYNMNDLYREAQSRWLKPAEVLYILQNHKDYHIAHGPAQRPPGGSLFLFNKRVVRFFRRDGHKWRKKKDQNTVGEAHERLKVGNVETLNCYYAHGEENPNFQRRSYWMLDPAYEHIVLVHYRDINEGKSRCGPIASSSPSTPSNPDLYSIKNSTSISIISEGNESHHNFSSPGSTDVSSEMVFKNNVTGHSAGMCQEELSNSPSLDIEALERLKEQLSLNDDIVEELELFTVEDENSNYTGFLVNETETFRKDQHLNLMDDPGYSVKYQFSDGQNGLQDNLSNYMVHQGDAGGCGAGEWTDLLESYPRQFSSNGGKMQETYAYQLSDSTINDEIFEHINFPANTSKVGTPVTYLDDYSHLFDEIPSSTVAQVQRYTIKEISPQRCYSNDATKVIIVGSFLCNPSMFCWTCMFDDVEVPLEIVQDGILSCEAPLHLAGKVQLCITNGNQKVCSEIREFEYIDKPDICPRCKSSPSEAHGSTEELLILASFVEMLFTDSLLQQEDNILPETSLKKYKTDDESCSHIIEALLDGTGTSLQAINGLLEILLKDKLYQWLSIKSKCNDQVSSFLSKKEQGVIHTVAALGFVWALSPVLSCGVGINFRDINGWTALHWAARFGREKMVAALIASGASAGAVTDPTAHDQIGKTAASIAALNGHNGLAGYLSELSLTSHLSSLTLEESKFSRDSAEAEAERTVVSITTDHQLCINEDELSLKDTLAAARNAAQAAARIQSAFREHSFRKRLIMSKQSSQNSRDHNSAALSIQKKYRGWKGRKDFLVLRKKVVRIQAHVRGYQVRKQYKILCWAVRILDKVILKWKRKGSGLKSLPHETEMAEDSEEDEDYLKVFRKLKVDEAIREALSRVLSMVHAPAARQQYRRMLERYRQAKAELDSTTFGEAASSNSPPLLDMDNEEYAYPFPWH</sequence>
<dbReference type="PANTHER" id="PTHR23335">
    <property type="entry name" value="CALMODULIN-BINDING TRANSCRIPTION ACTIVATOR CAMTA"/>
    <property type="match status" value="1"/>
</dbReference>
<dbReference type="InterPro" id="IPR002909">
    <property type="entry name" value="IPT_dom"/>
</dbReference>
<evidence type="ECO:0000256" key="4">
    <source>
        <dbReference type="ARBA" id="ARBA00022837"/>
    </source>
</evidence>
<dbReference type="InterPro" id="IPR005559">
    <property type="entry name" value="CG-1_dom"/>
</dbReference>
<dbReference type="SMART" id="SM00248">
    <property type="entry name" value="ANK"/>
    <property type="match status" value="2"/>
</dbReference>
<evidence type="ECO:0000256" key="6">
    <source>
        <dbReference type="ARBA" id="ARBA00023015"/>
    </source>
</evidence>
<dbReference type="SMART" id="SM00015">
    <property type="entry name" value="IQ"/>
    <property type="match status" value="3"/>
</dbReference>
<keyword evidence="7" id="KW-0346">Stress response</keyword>
<dbReference type="PANTHER" id="PTHR23335:SF1">
    <property type="entry name" value="CALMODULIN-BINDING TRANSCRIPTION ACTIVATOR, ISOFORM F"/>
    <property type="match status" value="1"/>
</dbReference>
<keyword evidence="9" id="KW-0238">DNA-binding</keyword>
<dbReference type="InterPro" id="IPR036770">
    <property type="entry name" value="Ankyrin_rpt-contain_sf"/>
</dbReference>
<evidence type="ECO:0000256" key="7">
    <source>
        <dbReference type="ARBA" id="ARBA00023016"/>
    </source>
</evidence>
<dbReference type="PROSITE" id="PS50096">
    <property type="entry name" value="IQ"/>
    <property type="match status" value="3"/>
</dbReference>
<dbReference type="GO" id="GO:0005634">
    <property type="term" value="C:nucleus"/>
    <property type="evidence" value="ECO:0007669"/>
    <property type="project" value="UniProtKB-SubCell"/>
</dbReference>
<evidence type="ECO:0000256" key="8">
    <source>
        <dbReference type="ARBA" id="ARBA00023043"/>
    </source>
</evidence>
<keyword evidence="5" id="KW-0112">Calmodulin-binding</keyword>
<accession>A0AAN7LX42</accession>
<proteinExistence type="inferred from homology"/>
<dbReference type="SMART" id="SM01076">
    <property type="entry name" value="CG-1"/>
    <property type="match status" value="1"/>
</dbReference>
<evidence type="ECO:0000256" key="5">
    <source>
        <dbReference type="ARBA" id="ARBA00022860"/>
    </source>
</evidence>
<dbReference type="InterPro" id="IPR013783">
    <property type="entry name" value="Ig-like_fold"/>
</dbReference>
<comment type="similarity">
    <text evidence="2">Belongs to the CAMTA family.</text>
</comment>
<comment type="caution">
    <text evidence="15">The sequence shown here is derived from an EMBL/GenBank/DDBJ whole genome shotgun (WGS) entry which is preliminary data.</text>
</comment>
<feature type="repeat" description="ANK" evidence="13">
    <location>
        <begin position="612"/>
        <end position="644"/>
    </location>
</feature>
<keyword evidence="6" id="KW-0805">Transcription regulation</keyword>
<protein>
    <recommendedName>
        <fullName evidence="14">CG-1 domain-containing protein</fullName>
    </recommendedName>
</protein>
<dbReference type="GO" id="GO:0003690">
    <property type="term" value="F:double-stranded DNA binding"/>
    <property type="evidence" value="ECO:0007669"/>
    <property type="project" value="TreeGrafter"/>
</dbReference>
<keyword evidence="11" id="KW-0804">Transcription</keyword>
<feature type="domain" description="CG-1" evidence="14">
    <location>
        <begin position="11"/>
        <end position="137"/>
    </location>
</feature>
<dbReference type="Pfam" id="PF03859">
    <property type="entry name" value="CG-1"/>
    <property type="match status" value="1"/>
</dbReference>
<evidence type="ECO:0000256" key="11">
    <source>
        <dbReference type="ARBA" id="ARBA00023163"/>
    </source>
</evidence>
<dbReference type="FunFam" id="1.20.5.190:FF:000003">
    <property type="entry name" value="Calmodulin-binding transcription activator 2"/>
    <property type="match status" value="1"/>
</dbReference>
<dbReference type="Gene3D" id="1.20.5.190">
    <property type="match status" value="1"/>
</dbReference>
<comment type="subcellular location">
    <subcellularLocation>
        <location evidence="1">Nucleus</location>
    </subcellularLocation>
</comment>
<dbReference type="GO" id="GO:0005516">
    <property type="term" value="F:calmodulin binding"/>
    <property type="evidence" value="ECO:0007669"/>
    <property type="project" value="UniProtKB-KW"/>
</dbReference>
<dbReference type="InterPro" id="IPR014756">
    <property type="entry name" value="Ig_E-set"/>
</dbReference>
<evidence type="ECO:0000256" key="9">
    <source>
        <dbReference type="ARBA" id="ARBA00023125"/>
    </source>
</evidence>
<dbReference type="EMBL" id="JAXQNO010000011">
    <property type="protein sequence ID" value="KAK4788020.1"/>
    <property type="molecule type" value="Genomic_DNA"/>
</dbReference>
<evidence type="ECO:0000313" key="16">
    <source>
        <dbReference type="Proteomes" id="UP001346149"/>
    </source>
</evidence>
<dbReference type="PROSITE" id="PS50088">
    <property type="entry name" value="ANK_REPEAT"/>
    <property type="match status" value="1"/>
</dbReference>
<keyword evidence="10" id="KW-0010">Activator</keyword>
<evidence type="ECO:0000256" key="12">
    <source>
        <dbReference type="ARBA" id="ARBA00023242"/>
    </source>
</evidence>
<organism evidence="15 16">
    <name type="scientific">Trapa natans</name>
    <name type="common">Water chestnut</name>
    <dbReference type="NCBI Taxonomy" id="22666"/>
    <lineage>
        <taxon>Eukaryota</taxon>
        <taxon>Viridiplantae</taxon>
        <taxon>Streptophyta</taxon>
        <taxon>Embryophyta</taxon>
        <taxon>Tracheophyta</taxon>
        <taxon>Spermatophyta</taxon>
        <taxon>Magnoliopsida</taxon>
        <taxon>eudicotyledons</taxon>
        <taxon>Gunneridae</taxon>
        <taxon>Pentapetalae</taxon>
        <taxon>rosids</taxon>
        <taxon>malvids</taxon>
        <taxon>Myrtales</taxon>
        <taxon>Lythraceae</taxon>
        <taxon>Trapa</taxon>
    </lineage>
</organism>
<dbReference type="SUPFAM" id="SSF52540">
    <property type="entry name" value="P-loop containing nucleoside triphosphate hydrolases"/>
    <property type="match status" value="1"/>
</dbReference>
<dbReference type="GO" id="GO:0003712">
    <property type="term" value="F:transcription coregulator activity"/>
    <property type="evidence" value="ECO:0007669"/>
    <property type="project" value="TreeGrafter"/>
</dbReference>
<dbReference type="InterPro" id="IPR027417">
    <property type="entry name" value="P-loop_NTPase"/>
</dbReference>
<keyword evidence="4" id="KW-0106">Calcium</keyword>
<dbReference type="Proteomes" id="UP001346149">
    <property type="component" value="Unassembled WGS sequence"/>
</dbReference>